<evidence type="ECO:0000313" key="2">
    <source>
        <dbReference type="Proteomes" id="UP000217790"/>
    </source>
</evidence>
<dbReference type="AlphaFoldDB" id="A0A2H3EA39"/>
<dbReference type="OrthoDB" id="1862401at2759"/>
<organism evidence="1 2">
    <name type="scientific">Armillaria gallica</name>
    <name type="common">Bulbous honey fungus</name>
    <name type="synonym">Armillaria bulbosa</name>
    <dbReference type="NCBI Taxonomy" id="47427"/>
    <lineage>
        <taxon>Eukaryota</taxon>
        <taxon>Fungi</taxon>
        <taxon>Dikarya</taxon>
        <taxon>Basidiomycota</taxon>
        <taxon>Agaricomycotina</taxon>
        <taxon>Agaricomycetes</taxon>
        <taxon>Agaricomycetidae</taxon>
        <taxon>Agaricales</taxon>
        <taxon>Marasmiineae</taxon>
        <taxon>Physalacriaceae</taxon>
        <taxon>Armillaria</taxon>
    </lineage>
</organism>
<dbReference type="Proteomes" id="UP000217790">
    <property type="component" value="Unassembled WGS sequence"/>
</dbReference>
<proteinExistence type="predicted"/>
<dbReference type="InterPro" id="IPR023213">
    <property type="entry name" value="CAT-like_dom_sf"/>
</dbReference>
<gene>
    <name evidence="1" type="ORF">ARMGADRAFT_1044695</name>
</gene>
<sequence length="192" mass="21534">MPHLTGTFSVPEIYQRIDWYVTQGQASLIRDHANGFSSIPLSVQDCLTSYIVSTFNRCGYHTLSTVTNAASYRDVAAPFVDANVAGNCIYVIPTYLIMPTDGILSVAQKVRRSLLEARSPNFIESYMSVAGHHMLRAATEDKKFFFGSDSNVLSVNSNLSFDWRAVHFGYPRGSKFYTAGISKFYLRTFRII</sequence>
<name>A0A2H3EA39_ARMGA</name>
<dbReference type="Gene3D" id="3.30.559.10">
    <property type="entry name" value="Chloramphenicol acetyltransferase-like domain"/>
    <property type="match status" value="1"/>
</dbReference>
<dbReference type="EMBL" id="KZ293650">
    <property type="protein sequence ID" value="PBK96516.1"/>
    <property type="molecule type" value="Genomic_DNA"/>
</dbReference>
<protein>
    <submittedName>
        <fullName evidence="1">Uncharacterized protein</fullName>
    </submittedName>
</protein>
<dbReference type="InParanoid" id="A0A2H3EA39"/>
<evidence type="ECO:0000313" key="1">
    <source>
        <dbReference type="EMBL" id="PBK96516.1"/>
    </source>
</evidence>
<accession>A0A2H3EA39</accession>
<reference evidence="2" key="1">
    <citation type="journal article" date="2017" name="Nat. Ecol. Evol.">
        <title>Genome expansion and lineage-specific genetic innovations in the forest pathogenic fungi Armillaria.</title>
        <authorList>
            <person name="Sipos G."/>
            <person name="Prasanna A.N."/>
            <person name="Walter M.C."/>
            <person name="O'Connor E."/>
            <person name="Balint B."/>
            <person name="Krizsan K."/>
            <person name="Kiss B."/>
            <person name="Hess J."/>
            <person name="Varga T."/>
            <person name="Slot J."/>
            <person name="Riley R."/>
            <person name="Boka B."/>
            <person name="Rigling D."/>
            <person name="Barry K."/>
            <person name="Lee J."/>
            <person name="Mihaltcheva S."/>
            <person name="LaButti K."/>
            <person name="Lipzen A."/>
            <person name="Waldron R."/>
            <person name="Moloney N.M."/>
            <person name="Sperisen C."/>
            <person name="Kredics L."/>
            <person name="Vagvoelgyi C."/>
            <person name="Patrignani A."/>
            <person name="Fitzpatrick D."/>
            <person name="Nagy I."/>
            <person name="Doyle S."/>
            <person name="Anderson J.B."/>
            <person name="Grigoriev I.V."/>
            <person name="Gueldener U."/>
            <person name="Muensterkoetter M."/>
            <person name="Nagy L.G."/>
        </authorList>
    </citation>
    <scope>NUCLEOTIDE SEQUENCE [LARGE SCALE GENOMIC DNA]</scope>
    <source>
        <strain evidence="2">Ar21-2</strain>
    </source>
</reference>
<keyword evidence="2" id="KW-1185">Reference proteome</keyword>
<dbReference type="OMA" id="RTFVEEY"/>